<dbReference type="OrthoDB" id="3380532at2"/>
<dbReference type="Gene3D" id="3.30.1310.10">
    <property type="entry name" value="Nucleoid-associated protein YbaB-like domain"/>
    <property type="match status" value="1"/>
</dbReference>
<accession>A0A1C5I0Y0</accession>
<dbReference type="InterPro" id="IPR004401">
    <property type="entry name" value="YbaB/EbfC"/>
</dbReference>
<keyword evidence="2" id="KW-1185">Reference proteome</keyword>
<proteinExistence type="predicted"/>
<evidence type="ECO:0000313" key="2">
    <source>
        <dbReference type="Proteomes" id="UP000198221"/>
    </source>
</evidence>
<sequence length="140" mass="15196">MSGFEAQIQQATRQVRQRLDAFEQQRTVLAETVGEGTSEDGLITARVGAGGAVQDLEINPRAMRLDSHTLRDAILAAIRAATANWTEAVQEATARPPVDPEQLLRDFGVSPELKATMAQFSQRAADIEQNLAALRRNLAG</sequence>
<dbReference type="AlphaFoldDB" id="A0A1C5I0Y0"/>
<gene>
    <name evidence="1" type="ORF">GA0070613_2105</name>
</gene>
<reference evidence="2" key="1">
    <citation type="submission" date="2016-06" db="EMBL/GenBank/DDBJ databases">
        <authorList>
            <person name="Varghese N."/>
            <person name="Submissions Spin"/>
        </authorList>
    </citation>
    <scope>NUCLEOTIDE SEQUENCE [LARGE SCALE GENOMIC DNA]</scope>
    <source>
        <strain evidence="2">DSM 43819</strain>
    </source>
</reference>
<evidence type="ECO:0000313" key="1">
    <source>
        <dbReference type="EMBL" id="SCG51918.1"/>
    </source>
</evidence>
<dbReference type="Pfam" id="PF02575">
    <property type="entry name" value="YbaB_DNA_bd"/>
    <property type="match status" value="1"/>
</dbReference>
<organism evidence="1 2">
    <name type="scientific">Micromonospora inositola</name>
    <dbReference type="NCBI Taxonomy" id="47865"/>
    <lineage>
        <taxon>Bacteria</taxon>
        <taxon>Bacillati</taxon>
        <taxon>Actinomycetota</taxon>
        <taxon>Actinomycetes</taxon>
        <taxon>Micromonosporales</taxon>
        <taxon>Micromonosporaceae</taxon>
        <taxon>Micromonospora</taxon>
    </lineage>
</organism>
<dbReference type="RefSeq" id="WP_089012088.1">
    <property type="nucleotide sequence ID" value="NZ_LT607754.1"/>
</dbReference>
<protein>
    <submittedName>
        <fullName evidence="1">Conserved DNA-binding protein YbaB</fullName>
    </submittedName>
</protein>
<name>A0A1C5I0Y0_9ACTN</name>
<dbReference type="GO" id="GO:0003677">
    <property type="term" value="F:DNA binding"/>
    <property type="evidence" value="ECO:0007669"/>
    <property type="project" value="UniProtKB-KW"/>
</dbReference>
<keyword evidence="1" id="KW-0238">DNA-binding</keyword>
<dbReference type="InterPro" id="IPR036894">
    <property type="entry name" value="YbaB-like_sf"/>
</dbReference>
<dbReference type="EMBL" id="LT607754">
    <property type="protein sequence ID" value="SCG51918.1"/>
    <property type="molecule type" value="Genomic_DNA"/>
</dbReference>
<dbReference type="Proteomes" id="UP000198221">
    <property type="component" value="Chromosome I"/>
</dbReference>
<dbReference type="SUPFAM" id="SSF82607">
    <property type="entry name" value="YbaB-like"/>
    <property type="match status" value="1"/>
</dbReference>